<dbReference type="AlphaFoldDB" id="A0A1F5NUA3"/>
<dbReference type="InterPro" id="IPR000943">
    <property type="entry name" value="RNA_pol_sigma70"/>
</dbReference>
<dbReference type="InterPro" id="IPR050239">
    <property type="entry name" value="Sigma-70_RNA_pol_init_factors"/>
</dbReference>
<evidence type="ECO:0000256" key="1">
    <source>
        <dbReference type="ARBA" id="ARBA00023163"/>
    </source>
</evidence>
<evidence type="ECO:0000259" key="2">
    <source>
        <dbReference type="PROSITE" id="PS51913"/>
    </source>
</evidence>
<sequence length="374" mass="43218">MTFESNENLNNEGGILDSIMESEQAAALSEFSPEQIILELFGVLKQREKEILNYRYGLADSQKHTLDAIGKRLGLTRERVRQVEKESVNTLKKSNFSESHKKAMDIVKKAVADHGGIFAEHALVNHLLVGDKSEKQVNALMFLLELFEDLYKIKESDTFHTAWHIKDFEVNRLDDFHNEVKVLLEKSGEPIHLEKLREEYKTTEAFKKNPEYFTDEVIENLLKITKKIQSNPFGGYGLSHWRVIQPKDVGDKAYLVLKHYGKPEHYSKITDRINKHKFDNRVAYKETVHNELIMDPRFVLVGRGIYALSEWGYSKGVVSDVIEDVLKQAKEPMDRNKIVDEVMKRRVVKRNTVLVGLANKKLFKKLGRSKYTLA</sequence>
<protein>
    <recommendedName>
        <fullName evidence="2">HTH HARE-type domain-containing protein</fullName>
    </recommendedName>
</protein>
<dbReference type="GO" id="GO:0006352">
    <property type="term" value="P:DNA-templated transcription initiation"/>
    <property type="evidence" value="ECO:0007669"/>
    <property type="project" value="InterPro"/>
</dbReference>
<dbReference type="STRING" id="1817822.A2826_02280"/>
<dbReference type="InterPro" id="IPR036388">
    <property type="entry name" value="WH-like_DNA-bd_sf"/>
</dbReference>
<dbReference type="InterPro" id="IPR013324">
    <property type="entry name" value="RNA_pol_sigma_r3/r4-like"/>
</dbReference>
<feature type="domain" description="HTH HARE-type" evidence="2">
    <location>
        <begin position="247"/>
        <end position="311"/>
    </location>
</feature>
<dbReference type="GO" id="GO:0003700">
    <property type="term" value="F:DNA-binding transcription factor activity"/>
    <property type="evidence" value="ECO:0007669"/>
    <property type="project" value="InterPro"/>
</dbReference>
<organism evidence="3 4">
    <name type="scientific">Candidatus Doudnabacteria bacterium RIFCSPHIGHO2_01_FULL_43_23</name>
    <dbReference type="NCBI Taxonomy" id="1817822"/>
    <lineage>
        <taxon>Bacteria</taxon>
        <taxon>Candidatus Doudnaibacteriota</taxon>
    </lineage>
</organism>
<dbReference type="PANTHER" id="PTHR30603">
    <property type="entry name" value="RNA POLYMERASE SIGMA FACTOR RPO"/>
    <property type="match status" value="1"/>
</dbReference>
<dbReference type="InterPro" id="IPR007759">
    <property type="entry name" value="Asxl_HARE-HTH"/>
</dbReference>
<dbReference type="EMBL" id="MFEI01000009">
    <property type="protein sequence ID" value="OGE81256.1"/>
    <property type="molecule type" value="Genomic_DNA"/>
</dbReference>
<dbReference type="SUPFAM" id="SSF88659">
    <property type="entry name" value="Sigma3 and sigma4 domains of RNA polymerase sigma factors"/>
    <property type="match status" value="1"/>
</dbReference>
<dbReference type="Pfam" id="PF04545">
    <property type="entry name" value="Sigma70_r4"/>
    <property type="match status" value="1"/>
</dbReference>
<reference evidence="3 4" key="1">
    <citation type="journal article" date="2016" name="Nat. Commun.">
        <title>Thousands of microbial genomes shed light on interconnected biogeochemical processes in an aquifer system.</title>
        <authorList>
            <person name="Anantharaman K."/>
            <person name="Brown C.T."/>
            <person name="Hug L.A."/>
            <person name="Sharon I."/>
            <person name="Castelle C.J."/>
            <person name="Probst A.J."/>
            <person name="Thomas B.C."/>
            <person name="Singh A."/>
            <person name="Wilkins M.J."/>
            <person name="Karaoz U."/>
            <person name="Brodie E.L."/>
            <person name="Williams K.H."/>
            <person name="Hubbard S.S."/>
            <person name="Banfield J.F."/>
        </authorList>
    </citation>
    <scope>NUCLEOTIDE SEQUENCE [LARGE SCALE GENOMIC DNA]</scope>
</reference>
<evidence type="ECO:0000313" key="3">
    <source>
        <dbReference type="EMBL" id="OGE81256.1"/>
    </source>
</evidence>
<dbReference type="InterPro" id="IPR038087">
    <property type="entry name" value="RNAP_delta_N_dom_sf"/>
</dbReference>
<name>A0A1F5NUA3_9BACT</name>
<dbReference type="PANTHER" id="PTHR30603:SF60">
    <property type="entry name" value="RNA POLYMERASE SIGMA FACTOR RPOD"/>
    <property type="match status" value="1"/>
</dbReference>
<dbReference type="InterPro" id="IPR007630">
    <property type="entry name" value="RNA_pol_sigma70_r4"/>
</dbReference>
<dbReference type="Gene3D" id="1.10.10.10">
    <property type="entry name" value="Winged helix-like DNA-binding domain superfamily/Winged helix DNA-binding domain"/>
    <property type="match status" value="1"/>
</dbReference>
<accession>A0A1F5NUA3</accession>
<comment type="caution">
    <text evidence="3">The sequence shown here is derived from an EMBL/GenBank/DDBJ whole genome shotgun (WGS) entry which is preliminary data.</text>
</comment>
<dbReference type="PROSITE" id="PS51913">
    <property type="entry name" value="HTH_HARE"/>
    <property type="match status" value="1"/>
</dbReference>
<evidence type="ECO:0000313" key="4">
    <source>
        <dbReference type="Proteomes" id="UP000177912"/>
    </source>
</evidence>
<dbReference type="Proteomes" id="UP000177912">
    <property type="component" value="Unassembled WGS sequence"/>
</dbReference>
<dbReference type="Gene3D" id="1.10.10.1250">
    <property type="entry name" value="RNA polymerase, subunit delta, N-terminal domain"/>
    <property type="match status" value="1"/>
</dbReference>
<proteinExistence type="predicted"/>
<dbReference type="PRINTS" id="PR00046">
    <property type="entry name" value="SIGMA70FCT"/>
</dbReference>
<gene>
    <name evidence="3" type="ORF">A2826_02280</name>
</gene>
<keyword evidence="1" id="KW-0804">Transcription</keyword>